<dbReference type="AlphaFoldDB" id="A0A2P2K2R5"/>
<evidence type="ECO:0000313" key="1">
    <source>
        <dbReference type="EMBL" id="MBX00030.1"/>
    </source>
</evidence>
<protein>
    <submittedName>
        <fullName evidence="1">Uncharacterized protein</fullName>
    </submittedName>
</protein>
<dbReference type="EMBL" id="GGEC01019546">
    <property type="protein sequence ID" value="MBX00030.1"/>
    <property type="molecule type" value="Transcribed_RNA"/>
</dbReference>
<accession>A0A2P2K2R5</accession>
<proteinExistence type="predicted"/>
<sequence length="25" mass="3000">MPTFVYHGHSFYHQINLSLLHEDTI</sequence>
<organism evidence="1">
    <name type="scientific">Rhizophora mucronata</name>
    <name type="common">Asiatic mangrove</name>
    <dbReference type="NCBI Taxonomy" id="61149"/>
    <lineage>
        <taxon>Eukaryota</taxon>
        <taxon>Viridiplantae</taxon>
        <taxon>Streptophyta</taxon>
        <taxon>Embryophyta</taxon>
        <taxon>Tracheophyta</taxon>
        <taxon>Spermatophyta</taxon>
        <taxon>Magnoliopsida</taxon>
        <taxon>eudicotyledons</taxon>
        <taxon>Gunneridae</taxon>
        <taxon>Pentapetalae</taxon>
        <taxon>rosids</taxon>
        <taxon>fabids</taxon>
        <taxon>Malpighiales</taxon>
        <taxon>Rhizophoraceae</taxon>
        <taxon>Rhizophora</taxon>
    </lineage>
</organism>
<name>A0A2P2K2R5_RHIMU</name>
<reference evidence="1" key="1">
    <citation type="submission" date="2018-02" db="EMBL/GenBank/DDBJ databases">
        <title>Rhizophora mucronata_Transcriptome.</title>
        <authorList>
            <person name="Meera S.P."/>
            <person name="Sreeshan A."/>
            <person name="Augustine A."/>
        </authorList>
    </citation>
    <scope>NUCLEOTIDE SEQUENCE</scope>
    <source>
        <tissue evidence="1">Leaf</tissue>
    </source>
</reference>